<feature type="compositionally biased region" description="Basic and acidic residues" evidence="1">
    <location>
        <begin position="248"/>
        <end position="285"/>
    </location>
</feature>
<sequence length="869" mass="93331">MNASPSPRAYDPSIFAPPNPAPTTSTPPSPTLHRPLGSSSPRPAQLEQAAHADMRGGEVLASGNSNGGSAPLLPATSAVGEVVVSDQPDADPEQPTVARRKQSLRTLSFEEVLKARQLVRTGSEILRRDSSLEELLERSYQSSFHPAVQREDSLESELKQLMEANFLQDVVKKPMPPSPMPPSLMPPSPMSPSSKPLLTTTPVKKSKKKDRSSKKKRSGPEVIEVNGHLYNATDVDLWSEADSLEGTDARGYFERKAQAKKEREAAKARRNMSDESKKKEKEEKKRERRGRSRSGGKTGEAVQEEAGGEVGITADADKPGRIASIRRLKLFNLRGNSSVDVFIERFSGSPIRGTKKVNPPASPNGSSPMESPHTPVMGRSMDGDSDIEDAGPLTLSAISSRIPSSALVSPVTSNGSVPVGADPPSSTHHQQQQQRDPNPLALSAPHSSPAPSPKRRAGSLRDRHRREIKDKSRAKNKDDESFAADAAGLPLKRAKSARQSSKAAVSKESPGGGGPAIKVKRLEKSASLSVAVVPDGSSRQARRSSAGRRAREAMATVASNNANNNGSSTATTATAAINGEANSQLPGHHHSSHHSRSSTSPARRSHRTSPARASSSSNHNNNSHHTEASAAPKAAAGSSPITHQPASLRPSSVPRSSAVPWAQGSVTASSPAPRNGFLKGSKPQVYTQPQAPPATPESTPTHSLSKFLSARIHRLSLEPLPPGRRKSLPQATPRSASTENELDEPVPDALIDSSPSPSPRLVTPSNSPLNLSGSRWFMRRNTDPSPPLPHIRLSAPYFELSRVSLGLSSVNTVMEGYLLKRNNRGRWKRRWMVLNNTHFYGFNSLQDPFCSLSIDLMFSSIRPLNMASR</sequence>
<feature type="compositionally biased region" description="Pro residues" evidence="1">
    <location>
        <begin position="174"/>
        <end position="190"/>
    </location>
</feature>
<feature type="compositionally biased region" description="Basic and acidic residues" evidence="1">
    <location>
        <begin position="459"/>
        <end position="480"/>
    </location>
</feature>
<dbReference type="InterPro" id="IPR001849">
    <property type="entry name" value="PH_domain"/>
</dbReference>
<feature type="region of interest" description="Disordered" evidence="1">
    <location>
        <begin position="248"/>
        <end position="315"/>
    </location>
</feature>
<dbReference type="KEGG" id="acan:ACA1_067930"/>
<proteinExistence type="predicted"/>
<feature type="compositionally biased region" description="Polar residues" evidence="1">
    <location>
        <begin position="396"/>
        <end position="416"/>
    </location>
</feature>
<feature type="region of interest" description="Disordered" evidence="1">
    <location>
        <begin position="169"/>
        <end position="229"/>
    </location>
</feature>
<keyword evidence="4" id="KW-1185">Reference proteome</keyword>
<accession>L8HCF7</accession>
<dbReference type="InterPro" id="IPR011993">
    <property type="entry name" value="PH-like_dom_sf"/>
</dbReference>
<dbReference type="GeneID" id="14924183"/>
<feature type="compositionally biased region" description="Low complexity" evidence="1">
    <location>
        <begin position="191"/>
        <end position="202"/>
    </location>
</feature>
<evidence type="ECO:0000256" key="1">
    <source>
        <dbReference type="SAM" id="MobiDB-lite"/>
    </source>
</evidence>
<feature type="compositionally biased region" description="Low complexity" evidence="1">
    <location>
        <begin position="428"/>
        <end position="449"/>
    </location>
</feature>
<protein>
    <recommendedName>
        <fullName evidence="2">PH domain-containing protein</fullName>
    </recommendedName>
</protein>
<evidence type="ECO:0000259" key="2">
    <source>
        <dbReference type="PROSITE" id="PS50003"/>
    </source>
</evidence>
<dbReference type="VEuPathDB" id="AmoebaDB:ACA1_067930"/>
<feature type="region of interest" description="Disordered" evidence="1">
    <location>
        <begin position="716"/>
        <end position="767"/>
    </location>
</feature>
<dbReference type="Proteomes" id="UP000011083">
    <property type="component" value="Unassembled WGS sequence"/>
</dbReference>
<dbReference type="SUPFAM" id="SSF50729">
    <property type="entry name" value="PH domain-like"/>
    <property type="match status" value="1"/>
</dbReference>
<feature type="compositionally biased region" description="Low complexity" evidence="1">
    <location>
        <begin position="610"/>
        <end position="660"/>
    </location>
</feature>
<feature type="domain" description="PH" evidence="2">
    <location>
        <begin position="811"/>
        <end position="869"/>
    </location>
</feature>
<feature type="region of interest" description="Disordered" evidence="1">
    <location>
        <begin position="1"/>
        <end position="74"/>
    </location>
</feature>
<feature type="compositionally biased region" description="Polar residues" evidence="1">
    <location>
        <begin position="729"/>
        <end position="739"/>
    </location>
</feature>
<gene>
    <name evidence="3" type="ORF">ACA1_067930</name>
</gene>
<feature type="compositionally biased region" description="Pro residues" evidence="1">
    <location>
        <begin position="15"/>
        <end position="30"/>
    </location>
</feature>
<name>L8HCF7_ACACF</name>
<dbReference type="RefSeq" id="XP_004352737.1">
    <property type="nucleotide sequence ID" value="XM_004352685.1"/>
</dbReference>
<dbReference type="PROSITE" id="PS50003">
    <property type="entry name" value="PH_DOMAIN"/>
    <property type="match status" value="1"/>
</dbReference>
<feature type="compositionally biased region" description="Low complexity" evidence="1">
    <location>
        <begin position="497"/>
        <end position="507"/>
    </location>
</feature>
<feature type="compositionally biased region" description="Basic residues" evidence="1">
    <location>
        <begin position="204"/>
        <end position="217"/>
    </location>
</feature>
<dbReference type="EMBL" id="KB007857">
    <property type="protein sequence ID" value="ELR23209.1"/>
    <property type="molecule type" value="Genomic_DNA"/>
</dbReference>
<dbReference type="Gene3D" id="2.30.29.30">
    <property type="entry name" value="Pleckstrin-homology domain (PH domain)/Phosphotyrosine-binding domain (PTB)"/>
    <property type="match status" value="1"/>
</dbReference>
<dbReference type="AlphaFoldDB" id="L8HCF7"/>
<reference evidence="3 4" key="1">
    <citation type="journal article" date="2013" name="Genome Biol.">
        <title>Genome of Acanthamoeba castellanii highlights extensive lateral gene transfer and early evolution of tyrosine kinase signaling.</title>
        <authorList>
            <person name="Clarke M."/>
            <person name="Lohan A.J."/>
            <person name="Liu B."/>
            <person name="Lagkouvardos I."/>
            <person name="Roy S."/>
            <person name="Zafar N."/>
            <person name="Bertelli C."/>
            <person name="Schilde C."/>
            <person name="Kianianmomeni A."/>
            <person name="Burglin T.R."/>
            <person name="Frech C."/>
            <person name="Turcotte B."/>
            <person name="Kopec K.O."/>
            <person name="Synnott J.M."/>
            <person name="Choo C."/>
            <person name="Paponov I."/>
            <person name="Finkler A."/>
            <person name="Soon Heng Tan C."/>
            <person name="Hutchins A.P."/>
            <person name="Weinmeier T."/>
            <person name="Rattei T."/>
            <person name="Chu J.S."/>
            <person name="Gimenez G."/>
            <person name="Irimia M."/>
            <person name="Rigden D.J."/>
            <person name="Fitzpatrick D.A."/>
            <person name="Lorenzo-Morales J."/>
            <person name="Bateman A."/>
            <person name="Chiu C.H."/>
            <person name="Tang P."/>
            <person name="Hegemann P."/>
            <person name="Fromm H."/>
            <person name="Raoult D."/>
            <person name="Greub G."/>
            <person name="Miranda-Saavedra D."/>
            <person name="Chen N."/>
            <person name="Nash P."/>
            <person name="Ginger M.L."/>
            <person name="Horn M."/>
            <person name="Schaap P."/>
            <person name="Caler L."/>
            <person name="Loftus B."/>
        </authorList>
    </citation>
    <scope>NUCLEOTIDE SEQUENCE [LARGE SCALE GENOMIC DNA]</scope>
    <source>
        <strain evidence="3 4">Neff</strain>
    </source>
</reference>
<evidence type="ECO:0000313" key="4">
    <source>
        <dbReference type="Proteomes" id="UP000011083"/>
    </source>
</evidence>
<organism evidence="3 4">
    <name type="scientific">Acanthamoeba castellanii (strain ATCC 30010 / Neff)</name>
    <dbReference type="NCBI Taxonomy" id="1257118"/>
    <lineage>
        <taxon>Eukaryota</taxon>
        <taxon>Amoebozoa</taxon>
        <taxon>Discosea</taxon>
        <taxon>Longamoebia</taxon>
        <taxon>Centramoebida</taxon>
        <taxon>Acanthamoebidae</taxon>
        <taxon>Acanthamoeba</taxon>
    </lineage>
</organism>
<feature type="compositionally biased region" description="Low complexity" evidence="1">
    <location>
        <begin position="553"/>
        <end position="582"/>
    </location>
</feature>
<feature type="region of interest" description="Disordered" evidence="1">
    <location>
        <begin position="348"/>
        <end position="703"/>
    </location>
</feature>
<feature type="compositionally biased region" description="Basic residues" evidence="1">
    <location>
        <begin position="587"/>
        <end position="596"/>
    </location>
</feature>
<evidence type="ECO:0000313" key="3">
    <source>
        <dbReference type="EMBL" id="ELR23209.1"/>
    </source>
</evidence>